<dbReference type="InterPro" id="IPR004861">
    <property type="entry name" value="Siw14-like"/>
</dbReference>
<evidence type="ECO:0000313" key="12">
    <source>
        <dbReference type="Proteomes" id="UP001231587"/>
    </source>
</evidence>
<dbReference type="PROSITE" id="PS50054">
    <property type="entry name" value="TYR_PHOSPHATASE_DUAL"/>
    <property type="match status" value="1"/>
</dbReference>
<evidence type="ECO:0000256" key="3">
    <source>
        <dbReference type="ARBA" id="ARBA00044949"/>
    </source>
</evidence>
<keyword evidence="12" id="KW-1185">Reference proteome</keyword>
<dbReference type="InterPro" id="IPR000387">
    <property type="entry name" value="Tyr_Pase_dom"/>
</dbReference>
<evidence type="ECO:0000256" key="1">
    <source>
        <dbReference type="ARBA" id="ARBA00012527"/>
    </source>
</evidence>
<feature type="domain" description="Tyrosine specific protein phosphatases" evidence="8">
    <location>
        <begin position="105"/>
        <end position="161"/>
    </location>
</feature>
<dbReference type="EMBL" id="JAUSUU010000014">
    <property type="protein sequence ID" value="MDQ0337162.1"/>
    <property type="molecule type" value="Genomic_DNA"/>
</dbReference>
<dbReference type="PANTHER" id="PTHR31126:SF72">
    <property type="entry name" value="DUAL SPECIFICITY PROTEIN PHOSPHATASE TPBA"/>
    <property type="match status" value="1"/>
</dbReference>
<name>A0A9X1CCZ7_9FLAO</name>
<gene>
    <name evidence="9" type="ORF">J2Z56_003575</name>
    <name evidence="10" type="ORF">J2Z57_003624</name>
</gene>
<sequence length="192" mass="22161">MQTSLKHPLLHFFSFLCFVLCSTHLQAQALSFKQIEASNFHNLYKLNPNLYRSEQPSKKGMQDLQAMRIKSVVNLRRKHTDENKLKDLDLDLYNLPLKAGTLDVDDIFNALQTIQEAEKPVLVHCWHGSDRTGAVVAASRMVFEDWSKEQAIAEFTDSRFGYHKKMYPNLIPLLESLDIELLKEKLAKNVKD</sequence>
<comment type="catalytic activity">
    <reaction evidence="4">
        <text>5-diphospho-1D-myo-inositol 1,2,3,4,6-pentakisphosphate + H2O = 1D-myo-inositol hexakisphosphate + phosphate + H(+)</text>
        <dbReference type="Rhea" id="RHEA:22384"/>
        <dbReference type="ChEBI" id="CHEBI:15377"/>
        <dbReference type="ChEBI" id="CHEBI:15378"/>
        <dbReference type="ChEBI" id="CHEBI:43474"/>
        <dbReference type="ChEBI" id="CHEBI:58130"/>
        <dbReference type="ChEBI" id="CHEBI:58628"/>
        <dbReference type="EC" id="3.6.1.52"/>
    </reaction>
    <physiologicalReaction direction="left-to-right" evidence="4">
        <dbReference type="Rhea" id="RHEA:22385"/>
    </physiologicalReaction>
</comment>
<evidence type="ECO:0000256" key="4">
    <source>
        <dbReference type="ARBA" id="ARBA00047342"/>
    </source>
</evidence>
<organism evidence="9 11">
    <name type="scientific">Formosa algae</name>
    <dbReference type="NCBI Taxonomy" id="225843"/>
    <lineage>
        <taxon>Bacteria</taxon>
        <taxon>Pseudomonadati</taxon>
        <taxon>Bacteroidota</taxon>
        <taxon>Flavobacteriia</taxon>
        <taxon>Flavobacteriales</taxon>
        <taxon>Flavobacteriaceae</taxon>
        <taxon>Formosa</taxon>
    </lineage>
</organism>
<evidence type="ECO:0000313" key="10">
    <source>
        <dbReference type="EMBL" id="MDQ0337162.1"/>
    </source>
</evidence>
<evidence type="ECO:0000259" key="8">
    <source>
        <dbReference type="PROSITE" id="PS50056"/>
    </source>
</evidence>
<evidence type="ECO:0000256" key="6">
    <source>
        <dbReference type="SAM" id="SignalP"/>
    </source>
</evidence>
<dbReference type="Proteomes" id="UP001138672">
    <property type="component" value="Unassembled WGS sequence"/>
</dbReference>
<dbReference type="InterPro" id="IPR020422">
    <property type="entry name" value="TYR_PHOSPHATASE_DUAL_dom"/>
</dbReference>
<feature type="chain" id="PRO_5040918946" description="diphosphoinositol-polyphosphate diphosphatase" evidence="6">
    <location>
        <begin position="28"/>
        <end position="192"/>
    </location>
</feature>
<dbReference type="AlphaFoldDB" id="A0A9X1CCZ7"/>
<dbReference type="PROSITE" id="PS00383">
    <property type="entry name" value="TYR_PHOSPHATASE_1"/>
    <property type="match status" value="1"/>
</dbReference>
<comment type="catalytic activity">
    <reaction evidence="5">
        <text>1,5-bis(diphospho)-1D-myo-inositol 2,3,4,6-tetrakisphosphate + H2O = 1-diphospho-1D-myo-inositol 2,3,4,5,6-pentakisphosphate + phosphate + 2 H(+)</text>
        <dbReference type="Rhea" id="RHEA:79699"/>
        <dbReference type="ChEBI" id="CHEBI:15377"/>
        <dbReference type="ChEBI" id="CHEBI:15378"/>
        <dbReference type="ChEBI" id="CHEBI:43474"/>
        <dbReference type="ChEBI" id="CHEBI:74946"/>
        <dbReference type="ChEBI" id="CHEBI:77983"/>
        <dbReference type="EC" id="3.6.1.52"/>
    </reaction>
    <physiologicalReaction direction="left-to-right" evidence="5">
        <dbReference type="Rhea" id="RHEA:79700"/>
    </physiologicalReaction>
</comment>
<evidence type="ECO:0000256" key="5">
    <source>
        <dbReference type="ARBA" id="ARBA00047927"/>
    </source>
</evidence>
<evidence type="ECO:0000313" key="9">
    <source>
        <dbReference type="EMBL" id="MBP1841637.1"/>
    </source>
</evidence>
<dbReference type="PANTHER" id="PTHR31126">
    <property type="entry name" value="TYROSINE-PROTEIN PHOSPHATASE"/>
    <property type="match status" value="1"/>
</dbReference>
<evidence type="ECO:0000256" key="2">
    <source>
        <dbReference type="ARBA" id="ARBA00022801"/>
    </source>
</evidence>
<dbReference type="RefSeq" id="WP_083495639.1">
    <property type="nucleotide sequence ID" value="NZ_JAGGJQ010000013.1"/>
</dbReference>
<dbReference type="EC" id="3.6.1.52" evidence="1"/>
<dbReference type="Pfam" id="PF03162">
    <property type="entry name" value="Y_phosphatase2"/>
    <property type="match status" value="1"/>
</dbReference>
<accession>A0A9X1CCZ7</accession>
<dbReference type="Proteomes" id="UP001231587">
    <property type="component" value="Unassembled WGS sequence"/>
</dbReference>
<proteinExistence type="inferred from homology"/>
<dbReference type="EMBL" id="JAGGJQ010000013">
    <property type="protein sequence ID" value="MBP1841637.1"/>
    <property type="molecule type" value="Genomic_DNA"/>
</dbReference>
<dbReference type="InterPro" id="IPR029021">
    <property type="entry name" value="Prot-tyrosine_phosphatase-like"/>
</dbReference>
<dbReference type="PROSITE" id="PS50056">
    <property type="entry name" value="TYR_PHOSPHATASE_2"/>
    <property type="match status" value="1"/>
</dbReference>
<dbReference type="SUPFAM" id="SSF52799">
    <property type="entry name" value="(Phosphotyrosine protein) phosphatases II"/>
    <property type="match status" value="1"/>
</dbReference>
<keyword evidence="6" id="KW-0732">Signal</keyword>
<evidence type="ECO:0000313" key="11">
    <source>
        <dbReference type="Proteomes" id="UP001138672"/>
    </source>
</evidence>
<comment type="caution">
    <text evidence="9">The sequence shown here is derived from an EMBL/GenBank/DDBJ whole genome shotgun (WGS) entry which is preliminary data.</text>
</comment>
<feature type="signal peptide" evidence="6">
    <location>
        <begin position="1"/>
        <end position="27"/>
    </location>
</feature>
<feature type="domain" description="Tyrosine-protein phosphatase" evidence="7">
    <location>
        <begin position="39"/>
        <end position="186"/>
    </location>
</feature>
<dbReference type="OrthoDB" id="9814896at2"/>
<dbReference type="Gene3D" id="3.90.190.10">
    <property type="entry name" value="Protein tyrosine phosphatase superfamily"/>
    <property type="match status" value="1"/>
</dbReference>
<keyword evidence="2" id="KW-0378">Hydrolase</keyword>
<dbReference type="InterPro" id="IPR016130">
    <property type="entry name" value="Tyr_Pase_AS"/>
</dbReference>
<evidence type="ECO:0000259" key="7">
    <source>
        <dbReference type="PROSITE" id="PS50054"/>
    </source>
</evidence>
<reference evidence="9" key="1">
    <citation type="submission" date="2021-03" db="EMBL/GenBank/DDBJ databases">
        <title>Genomic Encyclopedia of Type Strains, Phase IV (KMG-IV): sequencing the most valuable type-strain genomes for metagenomic binning, comparative biology and taxonomic classification.</title>
        <authorList>
            <person name="Goeker M."/>
        </authorList>
    </citation>
    <scope>NUCLEOTIDE SEQUENCE</scope>
    <source>
        <strain evidence="9">DSM 15523</strain>
        <strain evidence="10 12">DSM 16476</strain>
    </source>
</reference>
<dbReference type="GO" id="GO:0008486">
    <property type="term" value="F:diphosphoinositol-polyphosphate diphosphatase activity"/>
    <property type="evidence" value="ECO:0007669"/>
    <property type="project" value="UniProtKB-EC"/>
</dbReference>
<dbReference type="GO" id="GO:0016791">
    <property type="term" value="F:phosphatase activity"/>
    <property type="evidence" value="ECO:0007669"/>
    <property type="project" value="TreeGrafter"/>
</dbReference>
<comment type="similarity">
    <text evidence="3">Belongs to the protein-tyrosine phosphatase family. Atypical dual-specificity phosphatase Siw14-like subfamily.</text>
</comment>
<protein>
    <recommendedName>
        <fullName evidence="1">diphosphoinositol-polyphosphate diphosphatase</fullName>
        <ecNumber evidence="1">3.6.1.52</ecNumber>
    </recommendedName>
</protein>